<sequence length="35" mass="4077">MLIVLLETAILVIGRRINFILLILNLKEDKYYSQG</sequence>
<keyword evidence="2" id="KW-1185">Reference proteome</keyword>
<dbReference type="AlphaFoldDB" id="A0A8S1QRH4"/>
<dbReference type="EMBL" id="CAJJDM010000209">
    <property type="protein sequence ID" value="CAD8117475.1"/>
    <property type="molecule type" value="Genomic_DNA"/>
</dbReference>
<evidence type="ECO:0000313" key="1">
    <source>
        <dbReference type="EMBL" id="CAD8117475.1"/>
    </source>
</evidence>
<organism evidence="1 2">
    <name type="scientific">Paramecium primaurelia</name>
    <dbReference type="NCBI Taxonomy" id="5886"/>
    <lineage>
        <taxon>Eukaryota</taxon>
        <taxon>Sar</taxon>
        <taxon>Alveolata</taxon>
        <taxon>Ciliophora</taxon>
        <taxon>Intramacronucleata</taxon>
        <taxon>Oligohymenophorea</taxon>
        <taxon>Peniculida</taxon>
        <taxon>Parameciidae</taxon>
        <taxon>Paramecium</taxon>
    </lineage>
</organism>
<name>A0A8S1QRH4_PARPR</name>
<reference evidence="1" key="1">
    <citation type="submission" date="2021-01" db="EMBL/GenBank/DDBJ databases">
        <authorList>
            <consortium name="Genoscope - CEA"/>
            <person name="William W."/>
        </authorList>
    </citation>
    <scope>NUCLEOTIDE SEQUENCE</scope>
</reference>
<protein>
    <submittedName>
        <fullName evidence="1">Uncharacterized protein</fullName>
    </submittedName>
</protein>
<evidence type="ECO:0000313" key="2">
    <source>
        <dbReference type="Proteomes" id="UP000688137"/>
    </source>
</evidence>
<gene>
    <name evidence="1" type="ORF">PPRIM_AZ9-3.1.T2000010</name>
</gene>
<comment type="caution">
    <text evidence="1">The sequence shown here is derived from an EMBL/GenBank/DDBJ whole genome shotgun (WGS) entry which is preliminary data.</text>
</comment>
<proteinExistence type="predicted"/>
<accession>A0A8S1QRH4</accession>
<dbReference type="Proteomes" id="UP000688137">
    <property type="component" value="Unassembled WGS sequence"/>
</dbReference>